<comment type="caution">
    <text evidence="1">The sequence shown here is derived from an EMBL/GenBank/DDBJ whole genome shotgun (WGS) entry which is preliminary data.</text>
</comment>
<protein>
    <submittedName>
        <fullName evidence="1">Uncharacterized protein</fullName>
    </submittedName>
</protein>
<gene>
    <name evidence="1" type="ORF">MHBO_003202</name>
</gene>
<proteinExistence type="predicted"/>
<organism evidence="1 2">
    <name type="scientific">Bonamia ostreae</name>
    <dbReference type="NCBI Taxonomy" id="126728"/>
    <lineage>
        <taxon>Eukaryota</taxon>
        <taxon>Sar</taxon>
        <taxon>Rhizaria</taxon>
        <taxon>Endomyxa</taxon>
        <taxon>Ascetosporea</taxon>
        <taxon>Haplosporida</taxon>
        <taxon>Bonamia</taxon>
    </lineage>
</organism>
<dbReference type="EMBL" id="JBDODL010001615">
    <property type="protein sequence ID" value="MES1921673.1"/>
    <property type="molecule type" value="Genomic_DNA"/>
</dbReference>
<evidence type="ECO:0000313" key="1">
    <source>
        <dbReference type="EMBL" id="MES1921673.1"/>
    </source>
</evidence>
<accession>A0ABV2APR5</accession>
<sequence>MLDFKKENISNKIAEDLSFFLFINLIDEIPSLQENAATTISKLVKVHERTCRLKCINTLKEYLKFVIKISDDDQMSSDSEHFDQTLYSCGSLGPKLKKGKNVNFEERKNKILNDKSSYWRISVGAIFLFFRMEFDYNSNFADFKYLHQILMKIV</sequence>
<dbReference type="Proteomes" id="UP001439008">
    <property type="component" value="Unassembled WGS sequence"/>
</dbReference>
<evidence type="ECO:0000313" key="2">
    <source>
        <dbReference type="Proteomes" id="UP001439008"/>
    </source>
</evidence>
<name>A0ABV2APR5_9EUKA</name>
<reference evidence="1 2" key="1">
    <citation type="journal article" date="2024" name="BMC Biol.">
        <title>Comparative genomics of Ascetosporea gives new insight into the evolutionary basis for animal parasitism in Rhizaria.</title>
        <authorList>
            <person name="Hiltunen Thoren M."/>
            <person name="Onut-Brannstrom I."/>
            <person name="Alfjorden A."/>
            <person name="Peckova H."/>
            <person name="Swords F."/>
            <person name="Hooper C."/>
            <person name="Holzer A.S."/>
            <person name="Bass D."/>
            <person name="Burki F."/>
        </authorList>
    </citation>
    <scope>NUCLEOTIDE SEQUENCE [LARGE SCALE GENOMIC DNA]</scope>
    <source>
        <strain evidence="1">20-A016</strain>
    </source>
</reference>
<keyword evidence="2" id="KW-1185">Reference proteome</keyword>